<keyword evidence="2" id="KW-1185">Reference proteome</keyword>
<dbReference type="InterPro" id="IPR023393">
    <property type="entry name" value="START-like_dom_sf"/>
</dbReference>
<dbReference type="RefSeq" id="WP_131152759.1">
    <property type="nucleotide sequence ID" value="NZ_SJTG01000008.1"/>
</dbReference>
<gene>
    <name evidence="1" type="ORF">EZM97_36090</name>
</gene>
<reference evidence="1 2" key="1">
    <citation type="submission" date="2019-02" db="EMBL/GenBank/DDBJ databases">
        <title>Dyella amyloliquefaciens sp. nov., isolated from forest soil.</title>
        <authorList>
            <person name="Gao Z.-H."/>
            <person name="Qiu L.-H."/>
        </authorList>
    </citation>
    <scope>NUCLEOTIDE SEQUENCE [LARGE SCALE GENOMIC DNA]</scope>
    <source>
        <strain evidence="1 2">KACC 12747</strain>
    </source>
</reference>
<dbReference type="SUPFAM" id="SSF55961">
    <property type="entry name" value="Bet v1-like"/>
    <property type="match status" value="1"/>
</dbReference>
<dbReference type="Gene3D" id="3.30.530.20">
    <property type="match status" value="1"/>
</dbReference>
<protein>
    <submittedName>
        <fullName evidence="1">SRPBCC family protein</fullName>
    </submittedName>
</protein>
<accession>A0A4R0YKV7</accession>
<dbReference type="Proteomes" id="UP000291822">
    <property type="component" value="Unassembled WGS sequence"/>
</dbReference>
<evidence type="ECO:0000313" key="2">
    <source>
        <dbReference type="Proteomes" id="UP000291822"/>
    </source>
</evidence>
<proteinExistence type="predicted"/>
<evidence type="ECO:0000313" key="1">
    <source>
        <dbReference type="EMBL" id="TCI05939.1"/>
    </source>
</evidence>
<organism evidence="1 2">
    <name type="scientific">Dyella soli</name>
    <dbReference type="NCBI Taxonomy" id="522319"/>
    <lineage>
        <taxon>Bacteria</taxon>
        <taxon>Pseudomonadati</taxon>
        <taxon>Pseudomonadota</taxon>
        <taxon>Gammaproteobacteria</taxon>
        <taxon>Lysobacterales</taxon>
        <taxon>Rhodanobacteraceae</taxon>
        <taxon>Dyella</taxon>
    </lineage>
</organism>
<comment type="caution">
    <text evidence="1">The sequence shown here is derived from an EMBL/GenBank/DDBJ whole genome shotgun (WGS) entry which is preliminary data.</text>
</comment>
<dbReference type="Pfam" id="PF10604">
    <property type="entry name" value="Polyketide_cyc2"/>
    <property type="match status" value="1"/>
</dbReference>
<dbReference type="EMBL" id="SJTG01000008">
    <property type="protein sequence ID" value="TCI05939.1"/>
    <property type="molecule type" value="Genomic_DNA"/>
</dbReference>
<dbReference type="CDD" id="cd07821">
    <property type="entry name" value="PYR_PYL_RCAR_like"/>
    <property type="match status" value="1"/>
</dbReference>
<dbReference type="InterPro" id="IPR019587">
    <property type="entry name" value="Polyketide_cyclase/dehydratase"/>
</dbReference>
<dbReference type="AlphaFoldDB" id="A0A4R0YKV7"/>
<sequence length="136" mass="15042">MATIIWEQSVAVPASTAWALLRQFDKAHELFHPVLIAGRMEADIRVLTFANGLQVRERKVAVNEAHQRVAYTVLGDMFEHHAASMQIVGIDANHCCFLWISDFLPDALASTVLPLVKQGATAFAATLETNQKKCPE</sequence>
<name>A0A4R0YKV7_9GAMM</name>